<name>A0A0D2HKH7_CLAB1</name>
<evidence type="ECO:0000256" key="1">
    <source>
        <dbReference type="SAM" id="MobiDB-lite"/>
    </source>
</evidence>
<dbReference type="HOGENOM" id="CLU_1948597_0_0_1"/>
<protein>
    <submittedName>
        <fullName evidence="2">Uncharacterized protein</fullName>
    </submittedName>
</protein>
<dbReference type="VEuPathDB" id="FungiDB:Z519_05108"/>
<evidence type="ECO:0000313" key="2">
    <source>
        <dbReference type="EMBL" id="KIW93793.1"/>
    </source>
</evidence>
<feature type="region of interest" description="Disordered" evidence="1">
    <location>
        <begin position="1"/>
        <end position="27"/>
    </location>
</feature>
<accession>A0A0D2HKH7</accession>
<dbReference type="GeneID" id="27698036"/>
<reference evidence="2" key="1">
    <citation type="submission" date="2015-01" db="EMBL/GenBank/DDBJ databases">
        <title>The Genome Sequence of Cladophialophora bantiana CBS 173.52.</title>
        <authorList>
            <consortium name="The Broad Institute Genomics Platform"/>
            <person name="Cuomo C."/>
            <person name="de Hoog S."/>
            <person name="Gorbushina A."/>
            <person name="Stielow B."/>
            <person name="Teixiera M."/>
            <person name="Abouelleil A."/>
            <person name="Chapman S.B."/>
            <person name="Priest M."/>
            <person name="Young S.K."/>
            <person name="Wortman J."/>
            <person name="Nusbaum C."/>
            <person name="Birren B."/>
        </authorList>
    </citation>
    <scope>NUCLEOTIDE SEQUENCE [LARGE SCALE GENOMIC DNA]</scope>
    <source>
        <strain evidence="2">CBS 173.52</strain>
    </source>
</reference>
<dbReference type="Proteomes" id="UP000053789">
    <property type="component" value="Unassembled WGS sequence"/>
</dbReference>
<dbReference type="EMBL" id="KN846986">
    <property type="protein sequence ID" value="KIW93793.1"/>
    <property type="molecule type" value="Genomic_DNA"/>
</dbReference>
<dbReference type="RefSeq" id="XP_016620462.1">
    <property type="nucleotide sequence ID" value="XM_016762849.1"/>
</dbReference>
<dbReference type="AlphaFoldDB" id="A0A0D2HKH7"/>
<sequence length="129" mass="14552">MLDSDLDSLDGINQGSPSHDSDSSREHGVIPLECSAECSEFWDEDWDEKEYTSQFANCNELGHVWAALQRELLTSRRIKEDDPWVSDYFDFDALLTGLRTGERISMPLLDDGNDPTLLPLWLMGQSLGA</sequence>
<dbReference type="OrthoDB" id="4143513at2759"/>
<gene>
    <name evidence="2" type="ORF">Z519_05108</name>
</gene>
<keyword evidence="3" id="KW-1185">Reference proteome</keyword>
<evidence type="ECO:0000313" key="3">
    <source>
        <dbReference type="Proteomes" id="UP000053789"/>
    </source>
</evidence>
<organism evidence="2 3">
    <name type="scientific">Cladophialophora bantiana (strain ATCC 10958 / CBS 173.52 / CDC B-1940 / NIH 8579)</name>
    <name type="common">Xylohypha bantiana</name>
    <dbReference type="NCBI Taxonomy" id="1442370"/>
    <lineage>
        <taxon>Eukaryota</taxon>
        <taxon>Fungi</taxon>
        <taxon>Dikarya</taxon>
        <taxon>Ascomycota</taxon>
        <taxon>Pezizomycotina</taxon>
        <taxon>Eurotiomycetes</taxon>
        <taxon>Chaetothyriomycetidae</taxon>
        <taxon>Chaetothyriales</taxon>
        <taxon>Herpotrichiellaceae</taxon>
        <taxon>Cladophialophora</taxon>
    </lineage>
</organism>
<proteinExistence type="predicted"/>